<evidence type="ECO:0000256" key="2">
    <source>
        <dbReference type="SAM" id="SignalP"/>
    </source>
</evidence>
<dbReference type="GeneID" id="60749865"/>
<protein>
    <submittedName>
        <fullName evidence="3">Uncharacterized protein</fullName>
    </submittedName>
</protein>
<keyword evidence="2" id="KW-0732">Signal</keyword>
<evidence type="ECO:0000313" key="3">
    <source>
        <dbReference type="EMBL" id="VFA88312.1"/>
    </source>
</evidence>
<organism evidence="3 4">
    <name type="scientific">Gordonia paraffinivorans</name>
    <dbReference type="NCBI Taxonomy" id="175628"/>
    <lineage>
        <taxon>Bacteria</taxon>
        <taxon>Bacillati</taxon>
        <taxon>Actinomycetota</taxon>
        <taxon>Actinomycetes</taxon>
        <taxon>Mycobacteriales</taxon>
        <taxon>Gordoniaceae</taxon>
        <taxon>Gordonia</taxon>
    </lineage>
</organism>
<dbReference type="EMBL" id="CAACYD010000006">
    <property type="protein sequence ID" value="VFA88312.1"/>
    <property type="molecule type" value="Genomic_DNA"/>
</dbReference>
<evidence type="ECO:0000313" key="4">
    <source>
        <dbReference type="Proteomes" id="UP000360750"/>
    </source>
</evidence>
<dbReference type="AlphaFoldDB" id="A0ABD7V1S1"/>
<reference evidence="3 4" key="1">
    <citation type="submission" date="2019-02" db="EMBL/GenBank/DDBJ databases">
        <authorList>
            <consortium name="Pathogen Informatics"/>
        </authorList>
    </citation>
    <scope>NUCLEOTIDE SEQUENCE [LARGE SCALE GENOMIC DNA]</scope>
    <source>
        <strain evidence="3 4">3012STDY6756503</strain>
    </source>
</reference>
<proteinExistence type="predicted"/>
<feature type="compositionally biased region" description="Gly residues" evidence="1">
    <location>
        <begin position="147"/>
        <end position="158"/>
    </location>
</feature>
<gene>
    <name evidence="3" type="ORF">NCTC8139_01856</name>
</gene>
<accession>A0ABD7V1S1</accession>
<evidence type="ECO:0000256" key="1">
    <source>
        <dbReference type="SAM" id="MobiDB-lite"/>
    </source>
</evidence>
<comment type="caution">
    <text evidence="3">The sequence shown here is derived from an EMBL/GenBank/DDBJ whole genome shotgun (WGS) entry which is preliminary data.</text>
</comment>
<dbReference type="RefSeq" id="WP_006902300.1">
    <property type="nucleotide sequence ID" value="NZ_CAACYD010000006.1"/>
</dbReference>
<feature type="region of interest" description="Disordered" evidence="1">
    <location>
        <begin position="142"/>
        <end position="168"/>
    </location>
</feature>
<feature type="chain" id="PRO_5044874042" evidence="2">
    <location>
        <begin position="31"/>
        <end position="168"/>
    </location>
</feature>
<sequence length="168" mass="17835">MKSFKRTVVGVLVAAGVAAGSLVGTAPAQAEVPNLRLTGNVACQFGAAGTEWKNAWSMTRHIRVTAYGADFPNVTLQEINGARKFAKTLKRGQFLEIRTTWFGCFPSSISGYTISDYAENLTDNAGFWWNLRRIENPFNRFSPSTGSAGGSSTGGGVNVAGSPAIPGR</sequence>
<name>A0ABD7V1S1_9ACTN</name>
<feature type="signal peptide" evidence="2">
    <location>
        <begin position="1"/>
        <end position="30"/>
    </location>
</feature>
<dbReference type="Proteomes" id="UP000360750">
    <property type="component" value="Unassembled WGS sequence"/>
</dbReference>